<feature type="region of interest" description="Disordered" evidence="1">
    <location>
        <begin position="37"/>
        <end position="78"/>
    </location>
</feature>
<feature type="compositionally biased region" description="Basic and acidic residues" evidence="1">
    <location>
        <begin position="37"/>
        <end position="62"/>
    </location>
</feature>
<reference evidence="2" key="1">
    <citation type="submission" date="2022-07" db="EMBL/GenBank/DDBJ databases">
        <title>Evaluation of T. orientalis genome assembly methods using nanopore sequencing and analysis of variation between genomes.</title>
        <authorList>
            <person name="Yam J."/>
            <person name="Micallef M.L."/>
            <person name="Liu M."/>
            <person name="Djordjevic S.P."/>
            <person name="Bogema D.R."/>
            <person name="Jenkins C."/>
        </authorList>
    </citation>
    <scope>NUCLEOTIDE SEQUENCE</scope>
    <source>
        <strain evidence="2">Goon Nure</strain>
    </source>
</reference>
<organism evidence="2 3">
    <name type="scientific">Theileria orientalis</name>
    <dbReference type="NCBI Taxonomy" id="68886"/>
    <lineage>
        <taxon>Eukaryota</taxon>
        <taxon>Sar</taxon>
        <taxon>Alveolata</taxon>
        <taxon>Apicomplexa</taxon>
        <taxon>Aconoidasida</taxon>
        <taxon>Piroplasmida</taxon>
        <taxon>Theileriidae</taxon>
        <taxon>Theileria</taxon>
    </lineage>
</organism>
<proteinExistence type="predicted"/>
<dbReference type="EMBL" id="CP056069">
    <property type="protein sequence ID" value="UVC49457.1"/>
    <property type="molecule type" value="Genomic_DNA"/>
</dbReference>
<name>A0A976SIG2_THEOR</name>
<dbReference type="Proteomes" id="UP000244811">
    <property type="component" value="Chromosome 1"/>
</dbReference>
<evidence type="ECO:0000313" key="3">
    <source>
        <dbReference type="Proteomes" id="UP000244811"/>
    </source>
</evidence>
<evidence type="ECO:0000256" key="1">
    <source>
        <dbReference type="SAM" id="MobiDB-lite"/>
    </source>
</evidence>
<evidence type="ECO:0000313" key="2">
    <source>
        <dbReference type="EMBL" id="UVC49457.1"/>
    </source>
</evidence>
<sequence length="78" mass="8853">MTLNLQKKLEEQMAEKSGVISLSQCMNKHAAEFAKAASEKRLKSTNKEKVEEFTGEGTRKNEPSMPTNENHYVKPEQL</sequence>
<accession>A0A976SIG2</accession>
<dbReference type="AlphaFoldDB" id="A0A976SIG2"/>
<protein>
    <submittedName>
        <fullName evidence="2">Uncharacterized protein</fullName>
    </submittedName>
</protein>
<gene>
    <name evidence="2" type="ORF">MACK_003292</name>
</gene>